<accession>A0A1Q2D214</accession>
<dbReference type="InterPro" id="IPR020843">
    <property type="entry name" value="ER"/>
</dbReference>
<feature type="domain" description="Enoyl reductase (ER)" evidence="1">
    <location>
        <begin position="14"/>
        <end position="323"/>
    </location>
</feature>
<dbReference type="InterPro" id="IPR014188">
    <property type="entry name" value="Acrylyl-CoA_reductase_AcuI"/>
</dbReference>
<evidence type="ECO:0000313" key="2">
    <source>
        <dbReference type="EMBL" id="AQP52432.1"/>
    </source>
</evidence>
<dbReference type="STRING" id="399497.BW733_02565"/>
<evidence type="ECO:0000259" key="1">
    <source>
        <dbReference type="SMART" id="SM00829"/>
    </source>
</evidence>
<dbReference type="KEGG" id="tfa:BW733_02565"/>
<dbReference type="InterPro" id="IPR013154">
    <property type="entry name" value="ADH-like_N"/>
</dbReference>
<dbReference type="InterPro" id="IPR011032">
    <property type="entry name" value="GroES-like_sf"/>
</dbReference>
<name>A0A1Q2D214_9ACTN</name>
<dbReference type="Gene3D" id="3.40.50.720">
    <property type="entry name" value="NAD(P)-binding Rossmann-like Domain"/>
    <property type="match status" value="1"/>
</dbReference>
<dbReference type="CDD" id="cd08288">
    <property type="entry name" value="MDR_yhdh"/>
    <property type="match status" value="1"/>
</dbReference>
<reference evidence="2 3" key="1">
    <citation type="journal article" date="2008" name="Int. J. Syst. Evol. Microbiol.">
        <title>Tessaracoccus flavescens sp. nov., isolated from marine sediment.</title>
        <authorList>
            <person name="Lee D.W."/>
            <person name="Lee S.D."/>
        </authorList>
    </citation>
    <scope>NUCLEOTIDE SEQUENCE [LARGE SCALE GENOMIC DNA]</scope>
    <source>
        <strain evidence="2 3">SST-39T</strain>
    </source>
</reference>
<dbReference type="InterPro" id="IPR036291">
    <property type="entry name" value="NAD(P)-bd_dom_sf"/>
</dbReference>
<dbReference type="InterPro" id="IPR051397">
    <property type="entry name" value="Zn-ADH-like_protein"/>
</dbReference>
<gene>
    <name evidence="2" type="ORF">BW733_02565</name>
</gene>
<dbReference type="InterPro" id="IPR013149">
    <property type="entry name" value="ADH-like_C"/>
</dbReference>
<dbReference type="Proteomes" id="UP000188235">
    <property type="component" value="Chromosome"/>
</dbReference>
<dbReference type="NCBIfam" id="TIGR02823">
    <property type="entry name" value="oxido_YhdH"/>
    <property type="match status" value="1"/>
</dbReference>
<evidence type="ECO:0000313" key="3">
    <source>
        <dbReference type="Proteomes" id="UP000188235"/>
    </source>
</evidence>
<keyword evidence="3" id="KW-1185">Reference proteome</keyword>
<sequence>MIHMIQGIVVRESGVELEQFDESFLGEGDVVVDVAYSDLNYKDALAVTGRPGVVRTTPLIAGIDLVGTVAESDDPRWSVGDWIVLNGAGLSETRNGGYSTRARIDGKLAVALPDGLSPEAVASLGTAGYTAALSVMRIVMEGVNPGDGPVLVTGATGGVGSIATMLLAAAGFEVAASTGRLERFGDYLTSLGASQLVPRAELEGAGKPLQKAQYAAVVDSVGGEVLANAIARTLPNGTVTACGLAGSHKLPSSVMPFILRGVTLAGIDSVWAPLEDRADAWRLLAKGVDTTQLELMTSRIALDEVIAAGQQLLDGERHGRTLVTLS</sequence>
<dbReference type="SUPFAM" id="SSF50129">
    <property type="entry name" value="GroES-like"/>
    <property type="match status" value="1"/>
</dbReference>
<dbReference type="AlphaFoldDB" id="A0A1Q2D214"/>
<dbReference type="SMART" id="SM00829">
    <property type="entry name" value="PKS_ER"/>
    <property type="match status" value="1"/>
</dbReference>
<dbReference type="PANTHER" id="PTHR43677">
    <property type="entry name" value="SHORT-CHAIN DEHYDROGENASE/REDUCTASE"/>
    <property type="match status" value="1"/>
</dbReference>
<dbReference type="PANTHER" id="PTHR43677:SF1">
    <property type="entry name" value="ACRYLYL-COA REDUCTASE ACUI-RELATED"/>
    <property type="match status" value="1"/>
</dbReference>
<proteinExistence type="predicted"/>
<dbReference type="Pfam" id="PF00107">
    <property type="entry name" value="ADH_zinc_N"/>
    <property type="match status" value="1"/>
</dbReference>
<dbReference type="Pfam" id="PF08240">
    <property type="entry name" value="ADH_N"/>
    <property type="match status" value="1"/>
</dbReference>
<organism evidence="2 3">
    <name type="scientific">Tessaracoccus flavescens</name>
    <dbReference type="NCBI Taxonomy" id="399497"/>
    <lineage>
        <taxon>Bacteria</taxon>
        <taxon>Bacillati</taxon>
        <taxon>Actinomycetota</taxon>
        <taxon>Actinomycetes</taxon>
        <taxon>Propionibacteriales</taxon>
        <taxon>Propionibacteriaceae</taxon>
        <taxon>Tessaracoccus</taxon>
    </lineage>
</organism>
<dbReference type="EMBL" id="CP019607">
    <property type="protein sequence ID" value="AQP52432.1"/>
    <property type="molecule type" value="Genomic_DNA"/>
</dbReference>
<protein>
    <submittedName>
        <fullName evidence="2">Oxidoreductase</fullName>
    </submittedName>
</protein>
<dbReference type="Gene3D" id="3.90.180.10">
    <property type="entry name" value="Medium-chain alcohol dehydrogenases, catalytic domain"/>
    <property type="match status" value="1"/>
</dbReference>
<dbReference type="GO" id="GO:0043957">
    <property type="term" value="F:acryloyl-CoA reductase (NADPH) activity"/>
    <property type="evidence" value="ECO:0007669"/>
    <property type="project" value="TreeGrafter"/>
</dbReference>
<dbReference type="SUPFAM" id="SSF51735">
    <property type="entry name" value="NAD(P)-binding Rossmann-fold domains"/>
    <property type="match status" value="1"/>
</dbReference>